<dbReference type="InterPro" id="IPR032854">
    <property type="entry name" value="ALKBH3"/>
</dbReference>
<evidence type="ECO:0000256" key="1">
    <source>
        <dbReference type="ARBA" id="ARBA00001954"/>
    </source>
</evidence>
<evidence type="ECO:0000313" key="10">
    <source>
        <dbReference type="Proteomes" id="UP000486297"/>
    </source>
</evidence>
<evidence type="ECO:0000313" key="9">
    <source>
        <dbReference type="EMBL" id="MRN38753.1"/>
    </source>
</evidence>
<organism evidence="9 10">
    <name type="scientific">Neisseria brasiliensis</name>
    <dbReference type="NCBI Taxonomy" id="2666100"/>
    <lineage>
        <taxon>Bacteria</taxon>
        <taxon>Pseudomonadati</taxon>
        <taxon>Pseudomonadota</taxon>
        <taxon>Betaproteobacteria</taxon>
        <taxon>Neisseriales</taxon>
        <taxon>Neisseriaceae</taxon>
        <taxon>Neisseria</taxon>
    </lineage>
</organism>
<dbReference type="AlphaFoldDB" id="A0A5Q3RVI7"/>
<name>A0A5Q3RVI7_9NEIS</name>
<dbReference type="Pfam" id="PF13532">
    <property type="entry name" value="2OG-FeII_Oxy_2"/>
    <property type="match status" value="1"/>
</dbReference>
<dbReference type="FunFam" id="2.60.120.590:FF:000004">
    <property type="entry name" value="DNA oxidative demethylase ALKBH2"/>
    <property type="match status" value="1"/>
</dbReference>
<dbReference type="Gene3D" id="2.60.120.590">
    <property type="entry name" value="Alpha-ketoglutarate-dependent dioxygenase AlkB-like"/>
    <property type="match status" value="1"/>
</dbReference>
<dbReference type="GO" id="GO:0032451">
    <property type="term" value="F:demethylase activity"/>
    <property type="evidence" value="ECO:0007669"/>
    <property type="project" value="UniProtKB-ARBA"/>
</dbReference>
<reference evidence="9" key="1">
    <citation type="journal article" name="Emerg. Infect. Dis.">
        <title>Two cases of a newly characterized neisseria species.</title>
        <authorList>
            <person name="Mustapha M."/>
            <person name="Lemos A.P.S."/>
            <person name="Harrison L.H."/>
            <person name="Vantyne D."/>
            <person name="Sacchi C.T."/>
        </authorList>
    </citation>
    <scope>NUCLEOTIDE SEQUENCE</scope>
    <source>
        <strain evidence="9">N.95.16</strain>
    </source>
</reference>
<comment type="caution">
    <text evidence="9">The sequence shown here is derived from an EMBL/GenBank/DDBJ whole genome shotgun (WGS) entry which is preliminary data.</text>
</comment>
<keyword evidence="10" id="KW-1185">Reference proteome</keyword>
<evidence type="ECO:0000256" key="4">
    <source>
        <dbReference type="ARBA" id="ARBA00022842"/>
    </source>
</evidence>
<protein>
    <submittedName>
        <fullName evidence="9">Alpha-ketoglutarate-dependent dioxygenase AlkB</fullName>
    </submittedName>
</protein>
<evidence type="ECO:0000256" key="8">
    <source>
        <dbReference type="ARBA" id="ARBA00023204"/>
    </source>
</evidence>
<dbReference type="RefSeq" id="WP_095502649.1">
    <property type="nucleotide sequence ID" value="NZ_CP046027.1"/>
</dbReference>
<accession>A0A5Q3RVI7</accession>
<proteinExistence type="predicted"/>
<evidence type="ECO:0000256" key="2">
    <source>
        <dbReference type="ARBA" id="ARBA00022723"/>
    </source>
</evidence>
<dbReference type="InterPro" id="IPR005123">
    <property type="entry name" value="Oxoglu/Fe-dep_dioxygenase_dom"/>
</dbReference>
<evidence type="ECO:0000256" key="3">
    <source>
        <dbReference type="ARBA" id="ARBA00022763"/>
    </source>
</evidence>
<sequence length="215" mass="24680">MNPFDLFQISSPADNLLPYDGIVNDFGVILKSQEADDLFEELLHNIPWQHDEAIIYGKHITTARQVTWYGDHTFGYTYSGIRRIALPWHPTLLSLKHTIEQHLQAISPTVFNSCLLNLYSDGLEGMGWHSDDEKELGNESIIASLSLGATRKFAFKHKHTAEKRELMLQHGQLIVMRGQTQQHWRHAVMKSTKITAPRINLTFRTFHSDIYLSTP</sequence>
<dbReference type="GO" id="GO:0006307">
    <property type="term" value="P:DNA alkylation repair"/>
    <property type="evidence" value="ECO:0007669"/>
    <property type="project" value="InterPro"/>
</dbReference>
<keyword evidence="3" id="KW-0227">DNA damage</keyword>
<dbReference type="PANTHER" id="PTHR31212">
    <property type="entry name" value="ALPHA-KETOGLUTARATE-DEPENDENT DIOXYGENASE ALKB HOMOLOG 3"/>
    <property type="match status" value="1"/>
</dbReference>
<dbReference type="InterPro" id="IPR037151">
    <property type="entry name" value="AlkB-like_sf"/>
</dbReference>
<gene>
    <name evidence="9" type="ORF">GJU80_09740</name>
</gene>
<dbReference type="Proteomes" id="UP000486297">
    <property type="component" value="Unassembled WGS sequence"/>
</dbReference>
<evidence type="ECO:0000256" key="5">
    <source>
        <dbReference type="ARBA" id="ARBA00022964"/>
    </source>
</evidence>
<dbReference type="PANTHER" id="PTHR31212:SF4">
    <property type="entry name" value="ALPHA-KETOGLUTARATE-DEPENDENT DIOXYGENASE ALKB HOMOLOG 3"/>
    <property type="match status" value="1"/>
</dbReference>
<keyword evidence="8" id="KW-0234">DNA repair</keyword>
<dbReference type="GO" id="GO:0051213">
    <property type="term" value="F:dioxygenase activity"/>
    <property type="evidence" value="ECO:0007669"/>
    <property type="project" value="UniProtKB-KW"/>
</dbReference>
<dbReference type="PROSITE" id="PS51471">
    <property type="entry name" value="FE2OG_OXY"/>
    <property type="match status" value="1"/>
</dbReference>
<evidence type="ECO:0000256" key="7">
    <source>
        <dbReference type="ARBA" id="ARBA00023004"/>
    </source>
</evidence>
<comment type="cofactor">
    <cofactor evidence="1">
        <name>Fe(2+)</name>
        <dbReference type="ChEBI" id="CHEBI:29033"/>
    </cofactor>
</comment>
<evidence type="ECO:0000256" key="6">
    <source>
        <dbReference type="ARBA" id="ARBA00023002"/>
    </source>
</evidence>
<dbReference type="GO" id="GO:0140097">
    <property type="term" value="F:catalytic activity, acting on DNA"/>
    <property type="evidence" value="ECO:0007669"/>
    <property type="project" value="UniProtKB-ARBA"/>
</dbReference>
<keyword evidence="4" id="KW-0460">Magnesium</keyword>
<dbReference type="SUPFAM" id="SSF51197">
    <property type="entry name" value="Clavaminate synthase-like"/>
    <property type="match status" value="1"/>
</dbReference>
<dbReference type="EMBL" id="WJXO01000001">
    <property type="protein sequence ID" value="MRN38753.1"/>
    <property type="molecule type" value="Genomic_DNA"/>
</dbReference>
<keyword evidence="5 9" id="KW-0223">Dioxygenase</keyword>
<keyword evidence="6" id="KW-0560">Oxidoreductase</keyword>
<dbReference type="GO" id="GO:0046872">
    <property type="term" value="F:metal ion binding"/>
    <property type="evidence" value="ECO:0007669"/>
    <property type="project" value="UniProtKB-KW"/>
</dbReference>
<dbReference type="GO" id="GO:0016705">
    <property type="term" value="F:oxidoreductase activity, acting on paired donors, with incorporation or reduction of molecular oxygen"/>
    <property type="evidence" value="ECO:0007669"/>
    <property type="project" value="UniProtKB-ARBA"/>
</dbReference>
<keyword evidence="2" id="KW-0479">Metal-binding</keyword>
<dbReference type="InterPro" id="IPR027450">
    <property type="entry name" value="AlkB-like"/>
</dbReference>
<keyword evidence="7" id="KW-0408">Iron</keyword>
<dbReference type="GO" id="GO:0016787">
    <property type="term" value="F:hydrolase activity"/>
    <property type="evidence" value="ECO:0007669"/>
    <property type="project" value="UniProtKB-ARBA"/>
</dbReference>